<dbReference type="InterPro" id="IPR013935">
    <property type="entry name" value="Trs120_TRAPPC9"/>
</dbReference>
<protein>
    <submittedName>
        <fullName evidence="8">Uncharacterized protein</fullName>
    </submittedName>
</protein>
<evidence type="ECO:0000259" key="6">
    <source>
        <dbReference type="Pfam" id="PF26254"/>
    </source>
</evidence>
<feature type="domain" description="Trs120/TRAPPC9 N-terminal" evidence="4">
    <location>
        <begin position="185"/>
        <end position="249"/>
    </location>
</feature>
<dbReference type="EMBL" id="CACRZD030000016">
    <property type="protein sequence ID" value="CAA6672273.1"/>
    <property type="molecule type" value="Genomic_DNA"/>
</dbReference>
<evidence type="ECO:0000313" key="8">
    <source>
        <dbReference type="EMBL" id="CAA2633149.1"/>
    </source>
</evidence>
<dbReference type="Pfam" id="PF26251">
    <property type="entry name" value="TPR_TRAPPC9-Trs120"/>
    <property type="match status" value="1"/>
</dbReference>
<dbReference type="Pfam" id="PF08626">
    <property type="entry name" value="TRAPPC9-Trs120"/>
    <property type="match status" value="1"/>
</dbReference>
<evidence type="ECO:0000313" key="9">
    <source>
        <dbReference type="Proteomes" id="UP001189122"/>
    </source>
</evidence>
<evidence type="ECO:0000259" key="7">
    <source>
        <dbReference type="Pfam" id="PF26282"/>
    </source>
</evidence>
<sequence length="1011" mass="109854">MEPDVSMETGSMIRVAVLPVGGPVPRTSSGLCIHAGATQQVALSSISSFYMEHQKSPFTNQPWETGSLRFKFMVGGSPPAPGRTSSRIGRSWPSLASATAPRRRIWASYRSSSQPPARLEDKFNKDRRIILFPPSDRKTQEFHMLTMVQDLAASLLMEFEKWVLSAESAGTILKTPLDSQASLSSEEFIKAKKKRLGRAQKTIGDYCLLAGSPLDANAHYTTAIELARLTGDVFWHAGALEGSVFALLVGTLFKIDPALEEEVKYRYFTVIQLYRRSFLPDNSRRISTVSFELEATLRLARFLCRHELAKEVVDLLMGAVARLFGTLGYHRKAAFFSRQVAQLYLQQDSAYAAISAMKVLSLTSKAYHIQSKRGDSNSESKSTHAEGGKVHLQSIVSLFESQWSTLQMVVLREILMSSVRAGDPLAAWSAAARLLRFYYPSSRPPARAASRAPSPTQPSDSRKEPAAPTLRSLLSGTPSAPSIYLSIYLYGHREADTWEGGLVAGLCPFRALHLHPFQQVPFHRGAAKHHNHHPPELTWVVGEPVHILVELANPCGFDLTVDSLPLRPLRQLRRLPVSLRLPPTSAKVVPLSGIPTGVGPVSIPGCVVHCFGVVTEHLFKDVDNLLQGAAQGLVKLAAPPAITAAPPLPLLVAHVVGGDGAAILYEGEVRDISLRLTNAGTVPVEQAHLSFSGKNQDAVSAPPPPGAEVSLQVTVKAWQLSPADRRSKQGASPLLVIYYAGPVAAAPGRRLAVPLQVSVSRGYPRAGQRTLPAAPPAGEEDGRRGGRLVKINPYRGSWGLRLLELELSNPTDEGFEVNVVVLPEGGAAAATDCSTTRIDRDYSARVLIPLEHFKLPVIDGSFLGKTERSAKAEVDACIDSLISKIKVRWRSGRSSRGELSIKEAAQAALQSSVMDVLLPDPLTFGFRLRRTGGAAIAASEMVPLEILVRNNTKELIKMDLTISCRDVAGNNCVDGDNATVLWADNRPVKHGMKNSITIQADHTIYIILLLV</sequence>
<evidence type="ECO:0000256" key="3">
    <source>
        <dbReference type="SAM" id="MobiDB-lite"/>
    </source>
</evidence>
<feature type="domain" description="Trs120/TRAPPC9 TPR region" evidence="5">
    <location>
        <begin position="317"/>
        <end position="439"/>
    </location>
</feature>
<evidence type="ECO:0000259" key="4">
    <source>
        <dbReference type="Pfam" id="PF08626"/>
    </source>
</evidence>
<dbReference type="InterPro" id="IPR058563">
    <property type="entry name" value="Trs120_TRAPPC9_N"/>
</dbReference>
<dbReference type="PANTHER" id="PTHR21512:SF5">
    <property type="entry name" value="TRAFFICKING PROTEIN PARTICLE COMPLEX SUBUNIT 9"/>
    <property type="match status" value="1"/>
</dbReference>
<dbReference type="EMBL" id="LR743603">
    <property type="protein sequence ID" value="CAA2633149.1"/>
    <property type="molecule type" value="Genomic_DNA"/>
</dbReference>
<feature type="region of interest" description="Disordered" evidence="3">
    <location>
        <begin position="764"/>
        <end position="785"/>
    </location>
</feature>
<dbReference type="Pfam" id="PF26282">
    <property type="entry name" value="Ig_TRAPPC9-Trs120_3rd"/>
    <property type="match status" value="1"/>
</dbReference>
<keyword evidence="9" id="KW-1185">Reference proteome</keyword>
<feature type="domain" description="Trs120/TRAPPC9 third Ig-like" evidence="7">
    <location>
        <begin position="802"/>
        <end position="917"/>
    </location>
</feature>
<name>A0A7I8JRT3_SPIIN</name>
<dbReference type="InterPro" id="IPR058567">
    <property type="entry name" value="Ig_TRAPPC9_Trs120_3rd"/>
</dbReference>
<dbReference type="AlphaFoldDB" id="A0A7I8JRT3"/>
<feature type="region of interest" description="Disordered" evidence="3">
    <location>
        <begin position="443"/>
        <end position="474"/>
    </location>
</feature>
<reference evidence="8 9" key="1">
    <citation type="submission" date="2019-12" db="EMBL/GenBank/DDBJ databases">
        <authorList>
            <person name="Scholz U."/>
            <person name="Mascher M."/>
            <person name="Fiebig A."/>
        </authorList>
    </citation>
    <scope>NUCLEOTIDE SEQUENCE</scope>
</reference>
<dbReference type="PANTHER" id="PTHR21512">
    <property type="entry name" value="TRAFFICKING PROTEIN PARTICLE COMPLEX SUBUNIT 9"/>
    <property type="match status" value="1"/>
</dbReference>
<gene>
    <name evidence="8" type="ORF">SI7747_16018684</name>
</gene>
<comment type="subcellular location">
    <subcellularLocation>
        <location evidence="1">Golgi apparatus</location>
    </subcellularLocation>
</comment>
<feature type="compositionally biased region" description="Low complexity" evidence="3">
    <location>
        <begin position="443"/>
        <end position="454"/>
    </location>
</feature>
<dbReference type="Proteomes" id="UP001189122">
    <property type="component" value="Unassembled WGS sequence"/>
</dbReference>
<dbReference type="InterPro" id="IPR058565">
    <property type="entry name" value="Ig_TRAPPC9_Trs120_1st"/>
</dbReference>
<accession>A0A7I8JRT3</accession>
<evidence type="ECO:0000256" key="1">
    <source>
        <dbReference type="ARBA" id="ARBA00004555"/>
    </source>
</evidence>
<proteinExistence type="predicted"/>
<dbReference type="GO" id="GO:0005802">
    <property type="term" value="C:trans-Golgi network"/>
    <property type="evidence" value="ECO:0007669"/>
    <property type="project" value="TreeGrafter"/>
</dbReference>
<dbReference type="Pfam" id="PF26254">
    <property type="entry name" value="Ig_TRAPPC9-Trs120_1st"/>
    <property type="match status" value="1"/>
</dbReference>
<keyword evidence="2" id="KW-0333">Golgi apparatus</keyword>
<feature type="domain" description="Trs120/TRAPPC9 first Ig-like" evidence="6">
    <location>
        <begin position="531"/>
        <end position="613"/>
    </location>
</feature>
<evidence type="ECO:0000259" key="5">
    <source>
        <dbReference type="Pfam" id="PF26251"/>
    </source>
</evidence>
<evidence type="ECO:0000256" key="2">
    <source>
        <dbReference type="ARBA" id="ARBA00023034"/>
    </source>
</evidence>
<organism evidence="8">
    <name type="scientific">Spirodela intermedia</name>
    <name type="common">Intermediate duckweed</name>
    <dbReference type="NCBI Taxonomy" id="51605"/>
    <lineage>
        <taxon>Eukaryota</taxon>
        <taxon>Viridiplantae</taxon>
        <taxon>Streptophyta</taxon>
        <taxon>Embryophyta</taxon>
        <taxon>Tracheophyta</taxon>
        <taxon>Spermatophyta</taxon>
        <taxon>Magnoliopsida</taxon>
        <taxon>Liliopsida</taxon>
        <taxon>Araceae</taxon>
        <taxon>Lemnoideae</taxon>
        <taxon>Spirodela</taxon>
    </lineage>
</organism>
<dbReference type="InterPro" id="IPR058564">
    <property type="entry name" value="TPR_TRAPPC9_Trs120"/>
</dbReference>